<dbReference type="PANTHER" id="PTHR16453:SF9">
    <property type="entry name" value="GATOR COMPLEX PROTEIN MIOS"/>
    <property type="match status" value="1"/>
</dbReference>
<dbReference type="GO" id="GO:0005737">
    <property type="term" value="C:cytoplasm"/>
    <property type="evidence" value="ECO:0007669"/>
    <property type="project" value="TreeGrafter"/>
</dbReference>
<feature type="compositionally biased region" description="Low complexity" evidence="1">
    <location>
        <begin position="891"/>
        <end position="902"/>
    </location>
</feature>
<evidence type="ECO:0000313" key="3">
    <source>
        <dbReference type="Proteomes" id="UP000038009"/>
    </source>
</evidence>
<feature type="region of interest" description="Disordered" evidence="1">
    <location>
        <begin position="864"/>
        <end position="920"/>
    </location>
</feature>
<feature type="region of interest" description="Disordered" evidence="1">
    <location>
        <begin position="1422"/>
        <end position="1450"/>
    </location>
</feature>
<dbReference type="InterPro" id="IPR037593">
    <property type="entry name" value="MIOS/Sea4"/>
</dbReference>
<keyword evidence="3" id="KW-1185">Reference proteome</keyword>
<feature type="compositionally biased region" description="Low complexity" evidence="1">
    <location>
        <begin position="428"/>
        <end position="443"/>
    </location>
</feature>
<dbReference type="CDD" id="cd16691">
    <property type="entry name" value="mRING-H2-C3H3C2_Mio"/>
    <property type="match status" value="1"/>
</dbReference>
<feature type="region of interest" description="Disordered" evidence="1">
    <location>
        <begin position="173"/>
        <end position="197"/>
    </location>
</feature>
<dbReference type="OrthoDB" id="341486at2759"/>
<evidence type="ECO:0000256" key="1">
    <source>
        <dbReference type="SAM" id="MobiDB-lite"/>
    </source>
</evidence>
<name>A0A0N1I0X1_LEPSE</name>
<evidence type="ECO:0008006" key="4">
    <source>
        <dbReference type="Google" id="ProtNLM"/>
    </source>
</evidence>
<protein>
    <recommendedName>
        <fullName evidence="4">WD repeat protein mio zinc-ribbon like domain-containing protein</fullName>
    </recommendedName>
</protein>
<feature type="region of interest" description="Disordered" evidence="1">
    <location>
        <begin position="819"/>
        <end position="842"/>
    </location>
</feature>
<feature type="region of interest" description="Disordered" evidence="1">
    <location>
        <begin position="40"/>
        <end position="75"/>
    </location>
</feature>
<feature type="compositionally biased region" description="Polar residues" evidence="1">
    <location>
        <begin position="61"/>
        <end position="71"/>
    </location>
</feature>
<feature type="compositionally biased region" description="Gly residues" evidence="1">
    <location>
        <begin position="823"/>
        <end position="832"/>
    </location>
</feature>
<accession>A0A0N1I0X1</accession>
<feature type="compositionally biased region" description="Basic and acidic residues" evidence="1">
    <location>
        <begin position="452"/>
        <end position="464"/>
    </location>
</feature>
<feature type="region of interest" description="Disordered" evidence="1">
    <location>
        <begin position="1524"/>
        <end position="1549"/>
    </location>
</feature>
<dbReference type="EMBL" id="LJSK01000334">
    <property type="protein sequence ID" value="KPI83715.1"/>
    <property type="molecule type" value="Genomic_DNA"/>
</dbReference>
<evidence type="ECO:0000313" key="2">
    <source>
        <dbReference type="EMBL" id="KPI83715.1"/>
    </source>
</evidence>
<gene>
    <name evidence="2" type="ORF">ABL78_7247</name>
</gene>
<feature type="compositionally biased region" description="Low complexity" evidence="1">
    <location>
        <begin position="1557"/>
        <end position="1571"/>
    </location>
</feature>
<organism evidence="2 3">
    <name type="scientific">Leptomonas seymouri</name>
    <dbReference type="NCBI Taxonomy" id="5684"/>
    <lineage>
        <taxon>Eukaryota</taxon>
        <taxon>Discoba</taxon>
        <taxon>Euglenozoa</taxon>
        <taxon>Kinetoplastea</taxon>
        <taxon>Metakinetoplastina</taxon>
        <taxon>Trypanosomatida</taxon>
        <taxon>Trypanosomatidae</taxon>
        <taxon>Leishmaniinae</taxon>
        <taxon>Leptomonas</taxon>
    </lineage>
</organism>
<reference evidence="2 3" key="1">
    <citation type="journal article" date="2015" name="PLoS Pathog.">
        <title>Leptomonas seymouri: Adaptations to the Dixenous Life Cycle Analyzed by Genome Sequencing, Transcriptome Profiling and Co-infection with Leishmania donovani.</title>
        <authorList>
            <person name="Kraeva N."/>
            <person name="Butenko A."/>
            <person name="Hlavacova J."/>
            <person name="Kostygov A."/>
            <person name="Myskova J."/>
            <person name="Grybchuk D."/>
            <person name="Lestinova T."/>
            <person name="Votypka J."/>
            <person name="Volf P."/>
            <person name="Opperdoes F."/>
            <person name="Flegontov P."/>
            <person name="Lukes J."/>
            <person name="Yurchenko V."/>
        </authorList>
    </citation>
    <scope>NUCLEOTIDE SEQUENCE [LARGE SCALE GENOMIC DNA]</scope>
    <source>
        <strain evidence="2 3">ATCC 30220</strain>
    </source>
</reference>
<feature type="region of interest" description="Disordered" evidence="1">
    <location>
        <begin position="424"/>
        <end position="464"/>
    </location>
</feature>
<dbReference type="OMA" id="PWVWWAA"/>
<comment type="caution">
    <text evidence="2">The sequence shown here is derived from an EMBL/GenBank/DDBJ whole genome shotgun (WGS) entry which is preliminary data.</text>
</comment>
<feature type="region of interest" description="Disordered" evidence="1">
    <location>
        <begin position="1557"/>
        <end position="1576"/>
    </location>
</feature>
<dbReference type="InterPro" id="IPR031488">
    <property type="entry name" value="Zn_ribbon_mio"/>
</dbReference>
<dbReference type="PANTHER" id="PTHR16453">
    <property type="entry name" value="WD40 DOMAIN-CONTAINING PROTEIN MIO FAMILY MEMBER"/>
    <property type="match status" value="1"/>
</dbReference>
<dbReference type="VEuPathDB" id="TriTrypDB:Lsey_0334_0050"/>
<proteinExistence type="predicted"/>
<sequence>MKCFSCQPDSHNGFGSLTNGVLTYFTVDCARYKRLSRASGGAERGESGVATSEGPRATAGAHSTTMNSQGVGSDAVFSPPMPSAKPSASAAFYSEAYHESHFSIDTRMHIQRTLTLPSAFQATQCCFSMANRTVFGTDMAFIGAANGLLALVVLHEDLLLYVHGKDPQSLRDQLQRGRRGGAATTAASSYSPPSAALAPSATTATHLSTGAEAAPSHTLSLGQAIASTGTSAGAPSLSLAFSLTNGSSSPPHIAGVPSTITWMRDKPLVLVGYTTGRIEWYRVSLSPAHRQALIDPSKELPFGASMASGAFAYQALNRDAHTSRVARVVVGGGSDGLQTEMVASCHLPDAGALITSDYFPANGTVAVGGERGGLYLFHTDRLEAPLCELNLSARAAGFLYCHPFLPLIGIVSSAVWAQTDTARRRRLPQSQSQQQLPQSLDSPTRATSPTSLRKEHVNMKDEKDHLRCLRSSPLSRGDRCSPQEISLIPSTTAAEAARTDRHVGWCDESMAGASALRGVAAAPRAPVASSGFRSSSLASGEAMRSGCVISLVEYAKEAPPQLLVRSWAGDQPLAPTHRLTQVLQHWMESANPRYSTSYNFSWKFSFDLELVVGNVEEGALRVVRISRVAASAPVDPFTSLQGYRGRVDGNPGADSIVDSASNTGVERESSVGGSYVATGGGGGSCGSHFDAYRVTQEYSVRLPLHSPVNVEYVSAATSALSVLDTSTMGRGGGGVEGVEQRGPMTAFQREAERRSRHSALLSMAAQAAAHRRSRLGFSVNAAGLLCHPSSAFWAGLAVVSLPHHRRHLTAAAEAEARRSCRSAGGGNGGPGGARNIVDGDAGGPQLKENALAVAMLQPLRGEYSGVDNTRRHHRHGAGTGSSLHAGTDGVSSSRLQSSLSASTHQRRRRRDRDPLAPAITLPSYAARTTQNEIANAVLIAADHRVDLHQRLRVGAGSVSCVVGMNAAGEVASVPIEVRAVATWHEEGSIFVGLGPTTCAADLVSIQGIERVMRWRHGAGFGISAEANVEAARKVGGYGSEDVVLLFSYVAMLERVGVVSSTGSVPSLIELLRGSAGRSRCIPADARKSQLRLTPRLQAAMKGSVFHGDLHRLLALQVLGWLPPSLAEEWVASAAAAHAPTTPEWLRLPFEASPVLCEANTNTDIERAAAIEVSHARYDKAAELLLRFARRSPSYRAVAILLKRPADALAMVQDSDERVCAAFRASLTPWLLVVFHCVCSCAEKQQHVFSTSTGTGIPSHPLSTALPRELYLHSSLFLWDRVALAIVMEDGPSGALDHVLRDVLLPPCNPLQALLLHHGVHRRTVPSMQEIVDCTGDFQLGACLFARVGVLTTAAALAFPFLLDGVVQSSTASTAEGSSSDTSAMHLPLCMPGGCSSRDVLVSPGHPFREVPLGWRGDGDSCAEDGVKAETGEDGVRGSYNADGDTGIHYGSDASSSPYAYLYGSTSEDSSRRAIPHAMSADPQRGAFDGSVSHTTRLVRNSALPPPLLPSSSLLAHGASSRTYASSLHASPLQPPPQKGGNASGAVCSHQRAPIDSTTAANAAISSTTESTRTMGEGSWATLYSKGNCGNDTSAKADDADTDAQSDAFGDGEGELMDEPWVWWAAAYRSFLDDEQAFVRRTTFDVECQQLCIQAATHAAALLPKGRPRSAGAGSGGASGAVPRVHALSCCRYPSLRELDGAGHRLVYSPVGDRLANTTAYHTGIRLSHFDNSAAQTPLPVSLPFLCSSAGAGTAARDYGLRSSISHAELIMGAHTMDSGTSTGGTTAQECVCGELHEGTQLIRSLLNLCSTTTTRCSVCLEPVRLGSCDVSSAFAWCTSCRHGGHSRHLQEWFLTHRRCPIDGCDCHCDEDSSLF</sequence>
<feature type="compositionally biased region" description="Basic and acidic residues" evidence="1">
    <location>
        <begin position="1424"/>
        <end position="1435"/>
    </location>
</feature>
<feature type="compositionally biased region" description="Low complexity" evidence="1">
    <location>
        <begin position="181"/>
        <end position="197"/>
    </location>
</feature>
<dbReference type="Proteomes" id="UP000038009">
    <property type="component" value="Unassembled WGS sequence"/>
</dbReference>